<accession>A0ABS8Q406</accession>
<dbReference type="RefSeq" id="WP_231056684.1">
    <property type="nucleotide sequence ID" value="NZ_JAJNOC010000001.1"/>
</dbReference>
<evidence type="ECO:0000256" key="1">
    <source>
        <dbReference type="SAM" id="Phobius"/>
    </source>
</evidence>
<keyword evidence="1" id="KW-1133">Transmembrane helix</keyword>
<feature type="transmembrane region" description="Helical" evidence="1">
    <location>
        <begin position="192"/>
        <end position="213"/>
    </location>
</feature>
<evidence type="ECO:0000313" key="3">
    <source>
        <dbReference type="Proteomes" id="UP001179361"/>
    </source>
</evidence>
<feature type="transmembrane region" description="Helical" evidence="1">
    <location>
        <begin position="21"/>
        <end position="47"/>
    </location>
</feature>
<dbReference type="EMBL" id="JAJNOC010000001">
    <property type="protein sequence ID" value="MCD2515375.1"/>
    <property type="molecule type" value="Genomic_DNA"/>
</dbReference>
<keyword evidence="3" id="KW-1185">Reference proteome</keyword>
<dbReference type="PANTHER" id="PTHR34219:SF1">
    <property type="entry name" value="PEPSY DOMAIN-CONTAINING PROTEIN"/>
    <property type="match status" value="1"/>
</dbReference>
<dbReference type="Pfam" id="PF03929">
    <property type="entry name" value="PepSY_TM"/>
    <property type="match status" value="1"/>
</dbReference>
<name>A0ABS8Q406_9BURK</name>
<evidence type="ECO:0000313" key="2">
    <source>
        <dbReference type="EMBL" id="MCD2515375.1"/>
    </source>
</evidence>
<sequence>MMPAASERTAPPDSSLYRRVWRWHFFAGLLCLPFIFLLALTGSVYLFNKQVDEVMLSNLLLRSDTAAATLPAGRLVEQALRAEPGQARALVWPQDARHTVQVDVQQGGTVRQVFLDPATGQVAGSILETDRLMPLVKRIHSLTVAGNVGNALIEIVAGWVIVLVLSGAYLWWPRGRKAGVVRIRPQASGRVWWRDLHAVTGAFSAVVILFLALSGMPWSLVWGSQVNGWLTSKGLGTPVGVWFGAPRSTVPMGSIGEVSWSLERQPMPASTPPDAHHGHDMPVHAAPAAQGAIGIDHAQAVFAAAGLKGGYRLVLPNGPEGVYSAVRLRSADAGLRVIHLDQYSGRALMDVKPQDVGAVARVTDWGISVHQGLEYGLPNQLLMLAGCIALMLLCVSSVAMWWKRRPAGRLAAPQRKDGDRLAAGVVAIAVALGLVFPLLGASMLIAAFCETLWSRLRAS</sequence>
<organism evidence="2 3">
    <name type="scientific">Massilia phyllostachyos</name>
    <dbReference type="NCBI Taxonomy" id="2898585"/>
    <lineage>
        <taxon>Bacteria</taxon>
        <taxon>Pseudomonadati</taxon>
        <taxon>Pseudomonadota</taxon>
        <taxon>Betaproteobacteria</taxon>
        <taxon>Burkholderiales</taxon>
        <taxon>Oxalobacteraceae</taxon>
        <taxon>Telluria group</taxon>
        <taxon>Massilia</taxon>
    </lineage>
</organism>
<protein>
    <submittedName>
        <fullName evidence="2">PepSY domain-containing protein</fullName>
    </submittedName>
</protein>
<dbReference type="Proteomes" id="UP001179361">
    <property type="component" value="Unassembled WGS sequence"/>
</dbReference>
<reference evidence="2" key="1">
    <citation type="submission" date="2021-11" db="EMBL/GenBank/DDBJ databases">
        <title>The complete genome of Massilia sp sp. G4R7.</title>
        <authorList>
            <person name="Liu L."/>
            <person name="Yue J."/>
            <person name="Yuan J."/>
            <person name="Yang F."/>
            <person name="Li L."/>
        </authorList>
    </citation>
    <scope>NUCLEOTIDE SEQUENCE</scope>
    <source>
        <strain evidence="2">G4R7</strain>
    </source>
</reference>
<proteinExistence type="predicted"/>
<feature type="transmembrane region" description="Helical" evidence="1">
    <location>
        <begin position="423"/>
        <end position="448"/>
    </location>
</feature>
<keyword evidence="1" id="KW-0812">Transmembrane</keyword>
<keyword evidence="1" id="KW-0472">Membrane</keyword>
<dbReference type="InterPro" id="IPR005625">
    <property type="entry name" value="PepSY-ass_TM"/>
</dbReference>
<feature type="transmembrane region" description="Helical" evidence="1">
    <location>
        <begin position="381"/>
        <end position="402"/>
    </location>
</feature>
<feature type="transmembrane region" description="Helical" evidence="1">
    <location>
        <begin position="151"/>
        <end position="172"/>
    </location>
</feature>
<dbReference type="PANTHER" id="PTHR34219">
    <property type="entry name" value="IRON-REGULATED INNER MEMBRANE PROTEIN-RELATED"/>
    <property type="match status" value="1"/>
</dbReference>
<comment type="caution">
    <text evidence="2">The sequence shown here is derived from an EMBL/GenBank/DDBJ whole genome shotgun (WGS) entry which is preliminary data.</text>
</comment>
<gene>
    <name evidence="2" type="ORF">LQ564_03505</name>
</gene>